<evidence type="ECO:0000256" key="10">
    <source>
        <dbReference type="SAM" id="MobiDB-lite"/>
    </source>
</evidence>
<evidence type="ECO:0000256" key="4">
    <source>
        <dbReference type="ARBA" id="ARBA00022664"/>
    </source>
</evidence>
<evidence type="ECO:0000259" key="12">
    <source>
        <dbReference type="PROSITE" id="PS50142"/>
    </source>
</evidence>
<dbReference type="InterPro" id="IPR011907">
    <property type="entry name" value="RNase_III"/>
</dbReference>
<comment type="subcellular location">
    <subcellularLocation>
        <location evidence="9">Cytoplasm</location>
    </subcellularLocation>
</comment>
<dbReference type="SMART" id="SM00535">
    <property type="entry name" value="RIBOc"/>
    <property type="match status" value="1"/>
</dbReference>
<organism evidence="13 14">
    <name type="scientific">bacterium (Candidatus Gribaldobacteria) CG23_combo_of_CG06-09_8_20_14_all_37_87_8</name>
    <dbReference type="NCBI Taxonomy" id="2014278"/>
    <lineage>
        <taxon>Bacteria</taxon>
        <taxon>Candidatus Gribaldobacteria</taxon>
    </lineage>
</organism>
<evidence type="ECO:0000256" key="3">
    <source>
        <dbReference type="ARBA" id="ARBA00022552"/>
    </source>
</evidence>
<keyword evidence="6 9" id="KW-0255">Endonuclease</keyword>
<name>A0A2G9ZHG6_9BACT</name>
<dbReference type="CDD" id="cd10845">
    <property type="entry name" value="DSRM_RNAse_III_family"/>
    <property type="match status" value="1"/>
</dbReference>
<keyword evidence="4 9" id="KW-0507">mRNA processing</keyword>
<dbReference type="GO" id="GO:0019843">
    <property type="term" value="F:rRNA binding"/>
    <property type="evidence" value="ECO:0007669"/>
    <property type="project" value="UniProtKB-KW"/>
</dbReference>
<dbReference type="CDD" id="cd00593">
    <property type="entry name" value="RIBOc"/>
    <property type="match status" value="1"/>
</dbReference>
<dbReference type="Gene3D" id="3.30.160.20">
    <property type="match status" value="1"/>
</dbReference>
<dbReference type="GO" id="GO:0005737">
    <property type="term" value="C:cytoplasm"/>
    <property type="evidence" value="ECO:0007669"/>
    <property type="project" value="UniProtKB-SubCell"/>
</dbReference>
<dbReference type="EMBL" id="PCSB01000032">
    <property type="protein sequence ID" value="PIP31788.1"/>
    <property type="molecule type" value="Genomic_DNA"/>
</dbReference>
<dbReference type="GO" id="GO:0004525">
    <property type="term" value="F:ribonuclease III activity"/>
    <property type="evidence" value="ECO:0007669"/>
    <property type="project" value="UniProtKB-UniRule"/>
</dbReference>
<keyword evidence="9" id="KW-0699">rRNA-binding</keyword>
<keyword evidence="7 9" id="KW-0378">Hydrolase</keyword>
<keyword evidence="8 9" id="KW-0694">RNA-binding</keyword>
<keyword evidence="5 9" id="KW-0540">Nuclease</keyword>
<feature type="domain" description="DRBM" evidence="11">
    <location>
        <begin position="159"/>
        <end position="224"/>
    </location>
</feature>
<dbReference type="PROSITE" id="PS50142">
    <property type="entry name" value="RNASE_3_2"/>
    <property type="match status" value="1"/>
</dbReference>
<dbReference type="EC" id="3.1.26.3" evidence="9"/>
<keyword evidence="9" id="KW-0963">Cytoplasm</keyword>
<dbReference type="GO" id="GO:0008033">
    <property type="term" value="P:tRNA processing"/>
    <property type="evidence" value="ECO:0007669"/>
    <property type="project" value="UniProtKB-KW"/>
</dbReference>
<feature type="binding site" evidence="9">
    <location>
        <position position="121"/>
    </location>
    <ligand>
        <name>Mg(2+)</name>
        <dbReference type="ChEBI" id="CHEBI:18420"/>
    </ligand>
</feature>
<feature type="compositionally biased region" description="Basic and acidic residues" evidence="10">
    <location>
        <begin position="204"/>
        <end position="214"/>
    </location>
</feature>
<dbReference type="Gene3D" id="1.10.1520.10">
    <property type="entry name" value="Ribonuclease III domain"/>
    <property type="match status" value="1"/>
</dbReference>
<evidence type="ECO:0000313" key="13">
    <source>
        <dbReference type="EMBL" id="PIP31788.1"/>
    </source>
</evidence>
<reference evidence="13 14" key="1">
    <citation type="submission" date="2017-09" db="EMBL/GenBank/DDBJ databases">
        <title>Depth-based differentiation of microbial function through sediment-hosted aquifers and enrichment of novel symbionts in the deep terrestrial subsurface.</title>
        <authorList>
            <person name="Probst A.J."/>
            <person name="Ladd B."/>
            <person name="Jarett J.K."/>
            <person name="Geller-Mcgrath D.E."/>
            <person name="Sieber C.M."/>
            <person name="Emerson J.B."/>
            <person name="Anantharaman K."/>
            <person name="Thomas B.C."/>
            <person name="Malmstrom R."/>
            <person name="Stieglmeier M."/>
            <person name="Klingl A."/>
            <person name="Woyke T."/>
            <person name="Ryan C.M."/>
            <person name="Banfield J.F."/>
        </authorList>
    </citation>
    <scope>NUCLEOTIDE SEQUENCE [LARGE SCALE GENOMIC DNA]</scope>
    <source>
        <strain evidence="13">CG23_combo_of_CG06-09_8_20_14_all_37_87_8</strain>
    </source>
</reference>
<comment type="caution">
    <text evidence="13">The sequence shown here is derived from an EMBL/GenBank/DDBJ whole genome shotgun (WGS) entry which is preliminary data.</text>
</comment>
<dbReference type="GO" id="GO:0006364">
    <property type="term" value="P:rRNA processing"/>
    <property type="evidence" value="ECO:0007669"/>
    <property type="project" value="UniProtKB-UniRule"/>
</dbReference>
<dbReference type="Pfam" id="PF00035">
    <property type="entry name" value="dsrm"/>
    <property type="match status" value="1"/>
</dbReference>
<feature type="domain" description="RNase III" evidence="12">
    <location>
        <begin position="4"/>
        <end position="132"/>
    </location>
</feature>
<accession>A0A2G9ZHG6</accession>
<dbReference type="PROSITE" id="PS00517">
    <property type="entry name" value="RNASE_3_1"/>
    <property type="match status" value="1"/>
</dbReference>
<dbReference type="GO" id="GO:0010468">
    <property type="term" value="P:regulation of gene expression"/>
    <property type="evidence" value="ECO:0007669"/>
    <property type="project" value="TreeGrafter"/>
</dbReference>
<feature type="region of interest" description="Disordered" evidence="10">
    <location>
        <begin position="204"/>
        <end position="229"/>
    </location>
</feature>
<protein>
    <recommendedName>
        <fullName evidence="9">Ribonuclease 3</fullName>
        <ecNumber evidence="9">3.1.26.3</ecNumber>
    </recommendedName>
    <alternativeName>
        <fullName evidence="9">Ribonuclease III</fullName>
        <shortName evidence="9">RNase III</shortName>
    </alternativeName>
</protein>
<dbReference type="PROSITE" id="PS50137">
    <property type="entry name" value="DS_RBD"/>
    <property type="match status" value="1"/>
</dbReference>
<feature type="active site" evidence="9">
    <location>
        <position position="121"/>
    </location>
</feature>
<feature type="active site" evidence="9">
    <location>
        <position position="50"/>
    </location>
</feature>
<comment type="subunit">
    <text evidence="9">Homodimer.</text>
</comment>
<dbReference type="GO" id="GO:0003725">
    <property type="term" value="F:double-stranded RNA binding"/>
    <property type="evidence" value="ECO:0007669"/>
    <property type="project" value="TreeGrafter"/>
</dbReference>
<keyword evidence="9" id="KW-0479">Metal-binding</keyword>
<dbReference type="PANTHER" id="PTHR11207:SF0">
    <property type="entry name" value="RIBONUCLEASE 3"/>
    <property type="match status" value="1"/>
</dbReference>
<comment type="catalytic activity">
    <reaction evidence="1 9">
        <text>Endonucleolytic cleavage to 5'-phosphomonoester.</text>
        <dbReference type="EC" id="3.1.26.3"/>
    </reaction>
</comment>
<proteinExistence type="inferred from homology"/>
<dbReference type="NCBIfam" id="TIGR02191">
    <property type="entry name" value="RNaseIII"/>
    <property type="match status" value="1"/>
</dbReference>
<dbReference type="GO" id="GO:0006397">
    <property type="term" value="P:mRNA processing"/>
    <property type="evidence" value="ECO:0007669"/>
    <property type="project" value="UniProtKB-UniRule"/>
</dbReference>
<keyword evidence="9" id="KW-0819">tRNA processing</keyword>
<evidence type="ECO:0000313" key="14">
    <source>
        <dbReference type="Proteomes" id="UP000230447"/>
    </source>
</evidence>
<dbReference type="SUPFAM" id="SSF69065">
    <property type="entry name" value="RNase III domain-like"/>
    <property type="match status" value="1"/>
</dbReference>
<comment type="cofactor">
    <cofactor evidence="9">
        <name>Mg(2+)</name>
        <dbReference type="ChEBI" id="CHEBI:18420"/>
    </cofactor>
</comment>
<dbReference type="GO" id="GO:0046872">
    <property type="term" value="F:metal ion binding"/>
    <property type="evidence" value="ECO:0007669"/>
    <property type="project" value="UniProtKB-KW"/>
</dbReference>
<evidence type="ECO:0000256" key="2">
    <source>
        <dbReference type="ARBA" id="ARBA00010183"/>
    </source>
</evidence>
<evidence type="ECO:0000256" key="5">
    <source>
        <dbReference type="ARBA" id="ARBA00022722"/>
    </source>
</evidence>
<dbReference type="InterPro" id="IPR036389">
    <property type="entry name" value="RNase_III_sf"/>
</dbReference>
<dbReference type="HAMAP" id="MF_00104">
    <property type="entry name" value="RNase_III"/>
    <property type="match status" value="1"/>
</dbReference>
<evidence type="ECO:0000256" key="9">
    <source>
        <dbReference type="HAMAP-Rule" id="MF_00104"/>
    </source>
</evidence>
<dbReference type="PANTHER" id="PTHR11207">
    <property type="entry name" value="RIBONUCLEASE III"/>
    <property type="match status" value="1"/>
</dbReference>
<dbReference type="FunFam" id="1.10.1520.10:FF:000001">
    <property type="entry name" value="Ribonuclease 3"/>
    <property type="match status" value="1"/>
</dbReference>
<evidence type="ECO:0000259" key="11">
    <source>
        <dbReference type="PROSITE" id="PS50137"/>
    </source>
</evidence>
<dbReference type="InterPro" id="IPR014720">
    <property type="entry name" value="dsRBD_dom"/>
</dbReference>
<dbReference type="SUPFAM" id="SSF54768">
    <property type="entry name" value="dsRNA-binding domain-like"/>
    <property type="match status" value="1"/>
</dbReference>
<comment type="function">
    <text evidence="9">Digests double-stranded RNA. Involved in the processing of primary rRNA transcript to yield the immediate precursors to the large and small rRNAs (23S and 16S). Processes some mRNAs, and tRNAs when they are encoded in the rRNA operon. Processes pre-crRNA and tracrRNA of type II CRISPR loci if present in the organism.</text>
</comment>
<evidence type="ECO:0000256" key="8">
    <source>
        <dbReference type="ARBA" id="ARBA00022884"/>
    </source>
</evidence>
<feature type="binding site" evidence="9">
    <location>
        <position position="46"/>
    </location>
    <ligand>
        <name>Mg(2+)</name>
        <dbReference type="ChEBI" id="CHEBI:18420"/>
    </ligand>
</feature>
<evidence type="ECO:0000256" key="6">
    <source>
        <dbReference type="ARBA" id="ARBA00022759"/>
    </source>
</evidence>
<dbReference type="Pfam" id="PF14622">
    <property type="entry name" value="Ribonucleas_3_3"/>
    <property type="match status" value="1"/>
</dbReference>
<gene>
    <name evidence="9 13" type="primary">rnc</name>
    <name evidence="13" type="ORF">COX24_01660</name>
</gene>
<keyword evidence="3 9" id="KW-0698">rRNA processing</keyword>
<keyword evidence="9" id="KW-0460">Magnesium</keyword>
<dbReference type="InterPro" id="IPR000999">
    <property type="entry name" value="RNase_III_dom"/>
</dbReference>
<feature type="binding site" evidence="9">
    <location>
        <position position="118"/>
    </location>
    <ligand>
        <name>Mg(2+)</name>
        <dbReference type="ChEBI" id="CHEBI:18420"/>
    </ligand>
</feature>
<sequence length="229" mass="26060">MKDFSELEQKLNISFKNKKLLQQAFCHRSYLNENPSFPLDHNERLEFLGDAVLELAVTEYLYNKYPNPEGEMTNWRAALVNSQSLAKLAGELDFSEFLLLSKGEAKDRGKARQYILANTLEAFLGAFYLDQGFEKPREFIEKHLIKGLPQILKEGSYKDAKSLFQEKSQEKVSITPSYRVVKEWGPDHAKSFVVGVYLDKEKVAEGEGSSKQEAEVAAAQNGLEAKNWN</sequence>
<dbReference type="SMART" id="SM00358">
    <property type="entry name" value="DSRM"/>
    <property type="match status" value="1"/>
</dbReference>
<evidence type="ECO:0000256" key="1">
    <source>
        <dbReference type="ARBA" id="ARBA00000109"/>
    </source>
</evidence>
<evidence type="ECO:0000256" key="7">
    <source>
        <dbReference type="ARBA" id="ARBA00022801"/>
    </source>
</evidence>
<dbReference type="Proteomes" id="UP000230447">
    <property type="component" value="Unassembled WGS sequence"/>
</dbReference>
<dbReference type="AlphaFoldDB" id="A0A2G9ZHG6"/>
<comment type="similarity">
    <text evidence="2">Belongs to the ribonuclease III family.</text>
</comment>